<evidence type="ECO:0000256" key="2">
    <source>
        <dbReference type="ARBA" id="ARBA00022777"/>
    </source>
</evidence>
<comment type="caution">
    <text evidence="6">The sequence shown here is derived from an EMBL/GenBank/DDBJ whole genome shotgun (WGS) entry which is preliminary data.</text>
</comment>
<dbReference type="InterPro" id="IPR036388">
    <property type="entry name" value="WH-like_DNA-bd_sf"/>
</dbReference>
<dbReference type="GO" id="GO:0016301">
    <property type="term" value="F:kinase activity"/>
    <property type="evidence" value="ECO:0007669"/>
    <property type="project" value="UniProtKB-KW"/>
</dbReference>
<dbReference type="PIRSF" id="PIRSF036625">
    <property type="entry name" value="GAF_ANTAR"/>
    <property type="match status" value="1"/>
</dbReference>
<dbReference type="RefSeq" id="WP_184238996.1">
    <property type="nucleotide sequence ID" value="NZ_JACHMJ010000001.1"/>
</dbReference>
<evidence type="ECO:0000256" key="3">
    <source>
        <dbReference type="ARBA" id="ARBA00023015"/>
    </source>
</evidence>
<dbReference type="Proteomes" id="UP000536685">
    <property type="component" value="Unassembled WGS sequence"/>
</dbReference>
<keyword evidence="1" id="KW-0808">Transferase</keyword>
<evidence type="ECO:0000256" key="4">
    <source>
        <dbReference type="ARBA" id="ARBA00023163"/>
    </source>
</evidence>
<keyword evidence="4" id="KW-0804">Transcription</keyword>
<dbReference type="InterPro" id="IPR005561">
    <property type="entry name" value="ANTAR"/>
</dbReference>
<dbReference type="SUPFAM" id="SSF52172">
    <property type="entry name" value="CheY-like"/>
    <property type="match status" value="1"/>
</dbReference>
<accession>A0A841ASV1</accession>
<protein>
    <submittedName>
        <fullName evidence="6">GAF domain-containing protein</fullName>
    </submittedName>
</protein>
<name>A0A841ASV1_9MICO</name>
<dbReference type="SMART" id="SM01012">
    <property type="entry name" value="ANTAR"/>
    <property type="match status" value="1"/>
</dbReference>
<dbReference type="AlphaFoldDB" id="A0A841ASV1"/>
<dbReference type="InterPro" id="IPR011006">
    <property type="entry name" value="CheY-like_superfamily"/>
</dbReference>
<dbReference type="Pfam" id="PF13185">
    <property type="entry name" value="GAF_2"/>
    <property type="match status" value="1"/>
</dbReference>
<evidence type="ECO:0000313" key="6">
    <source>
        <dbReference type="EMBL" id="MBB5844655.1"/>
    </source>
</evidence>
<evidence type="ECO:0000259" key="5">
    <source>
        <dbReference type="PROSITE" id="PS50921"/>
    </source>
</evidence>
<evidence type="ECO:0000256" key="1">
    <source>
        <dbReference type="ARBA" id="ARBA00022679"/>
    </source>
</evidence>
<dbReference type="Gene3D" id="3.30.450.40">
    <property type="match status" value="1"/>
</dbReference>
<dbReference type="EMBL" id="JACHMJ010000001">
    <property type="protein sequence ID" value="MBB5844655.1"/>
    <property type="molecule type" value="Genomic_DNA"/>
</dbReference>
<keyword evidence="7" id="KW-1185">Reference proteome</keyword>
<feature type="domain" description="ANTAR" evidence="5">
    <location>
        <begin position="170"/>
        <end position="231"/>
    </location>
</feature>
<keyword evidence="2" id="KW-0418">Kinase</keyword>
<dbReference type="InterPro" id="IPR003018">
    <property type="entry name" value="GAF"/>
</dbReference>
<dbReference type="Gene3D" id="1.10.10.10">
    <property type="entry name" value="Winged helix-like DNA-binding domain superfamily/Winged helix DNA-binding domain"/>
    <property type="match status" value="1"/>
</dbReference>
<dbReference type="GO" id="GO:0003723">
    <property type="term" value="F:RNA binding"/>
    <property type="evidence" value="ECO:0007669"/>
    <property type="project" value="InterPro"/>
</dbReference>
<dbReference type="SUPFAM" id="SSF55781">
    <property type="entry name" value="GAF domain-like"/>
    <property type="match status" value="1"/>
</dbReference>
<sequence length="237" mass="25534">MSTTERETRLAAMFVTLADVADSDAGIVEVLHELSLATLTIPAVGDTGILLADSAGELHVVASSSERADHIQMLQLGAGSGPCIECFTTGLPVNVDDIGTAATAWPDYYRAARRQNVRAVHALPLRLRDHTIGAMSIFSEQTGDFSDQDAALAQALADAATIAILQIRTRDTQRRTEEQLKIALESRVLIEQAKGIVAGGRKIPVDDAFELLRSYARANQAKLHEVAQLVVDHRLTL</sequence>
<organism evidence="6 7">
    <name type="scientific">Conyzicola lurida</name>
    <dbReference type="NCBI Taxonomy" id="1172621"/>
    <lineage>
        <taxon>Bacteria</taxon>
        <taxon>Bacillati</taxon>
        <taxon>Actinomycetota</taxon>
        <taxon>Actinomycetes</taxon>
        <taxon>Micrococcales</taxon>
        <taxon>Microbacteriaceae</taxon>
        <taxon>Conyzicola</taxon>
    </lineage>
</organism>
<dbReference type="InterPro" id="IPR012074">
    <property type="entry name" value="GAF_ANTAR"/>
</dbReference>
<keyword evidence="3" id="KW-0805">Transcription regulation</keyword>
<evidence type="ECO:0000313" key="7">
    <source>
        <dbReference type="Proteomes" id="UP000536685"/>
    </source>
</evidence>
<dbReference type="SMART" id="SM00065">
    <property type="entry name" value="GAF"/>
    <property type="match status" value="1"/>
</dbReference>
<dbReference type="InterPro" id="IPR029016">
    <property type="entry name" value="GAF-like_dom_sf"/>
</dbReference>
<gene>
    <name evidence="6" type="ORF">HD599_002978</name>
</gene>
<reference evidence="6 7" key="1">
    <citation type="submission" date="2020-08" db="EMBL/GenBank/DDBJ databases">
        <title>Sequencing the genomes of 1000 actinobacteria strains.</title>
        <authorList>
            <person name="Klenk H.-P."/>
        </authorList>
    </citation>
    <scope>NUCLEOTIDE SEQUENCE [LARGE SCALE GENOMIC DNA]</scope>
    <source>
        <strain evidence="6 7">DSM 105784</strain>
    </source>
</reference>
<dbReference type="Pfam" id="PF03861">
    <property type="entry name" value="ANTAR"/>
    <property type="match status" value="1"/>
</dbReference>
<dbReference type="PROSITE" id="PS50921">
    <property type="entry name" value="ANTAR"/>
    <property type="match status" value="1"/>
</dbReference>
<proteinExistence type="predicted"/>